<sequence>MTNIYDAVTNKIVEQLENGKGLKAWVKPWITGGPRNFTSGHAYRGLLNLMLLGFESMAKGYEHPLWASFKQIKKAGGSVKAGERATQIVFSKELVVDTANTTNADPKEPTKRQKYRVFRLCPVFNLAQSDIDPARYAEKFPGSVVHEDEPSEAAMRFIGGIEHNVQFGWDMACYVPSIDTIQLPDQDRFMSHADYTATHLHELVHWSGSKDRLNRLTGAVFGSPDYAKEELTAELGAAFLTAELGVDSDRVQHPSYLANWLQALKQDPKFIFSVASLSKTAVDFLKEKSSQP</sequence>
<dbReference type="Proteomes" id="UP000006048">
    <property type="component" value="Chromosome"/>
</dbReference>
<evidence type="ECO:0000259" key="2">
    <source>
        <dbReference type="Pfam" id="PF18818"/>
    </source>
</evidence>
<name>I4B0D1_TURPD</name>
<dbReference type="InterPro" id="IPR013610">
    <property type="entry name" value="ArdC_N"/>
</dbReference>
<reference evidence="3 4" key="1">
    <citation type="submission" date="2012-06" db="EMBL/GenBank/DDBJ databases">
        <title>The complete chromosome of genome of Turneriella parva DSM 21527.</title>
        <authorList>
            <consortium name="US DOE Joint Genome Institute (JGI-PGF)"/>
            <person name="Lucas S."/>
            <person name="Han J."/>
            <person name="Lapidus A."/>
            <person name="Bruce D."/>
            <person name="Goodwin L."/>
            <person name="Pitluck S."/>
            <person name="Peters L."/>
            <person name="Kyrpides N."/>
            <person name="Mavromatis K."/>
            <person name="Ivanova N."/>
            <person name="Mikhailova N."/>
            <person name="Chertkov O."/>
            <person name="Detter J.C."/>
            <person name="Tapia R."/>
            <person name="Han C."/>
            <person name="Land M."/>
            <person name="Hauser L."/>
            <person name="Markowitz V."/>
            <person name="Cheng J.-F."/>
            <person name="Hugenholtz P."/>
            <person name="Woyke T."/>
            <person name="Wu D."/>
            <person name="Gronow S."/>
            <person name="Wellnitz S."/>
            <person name="Brambilla E."/>
            <person name="Klenk H.-P."/>
            <person name="Eisen J.A."/>
        </authorList>
    </citation>
    <scope>NUCLEOTIDE SEQUENCE [LARGE SCALE GENOMIC DNA]</scope>
    <source>
        <strain evidence="4">ATCC BAA-1111 / DSM 21527 / NCTC 11395 / H</strain>
    </source>
</reference>
<dbReference type="AlphaFoldDB" id="I4B0D1"/>
<dbReference type="HOGENOM" id="CLU_041111_0_0_12"/>
<dbReference type="OrthoDB" id="9792687at2"/>
<dbReference type="STRING" id="869212.Turpa_0075"/>
<dbReference type="InterPro" id="IPR041459">
    <property type="entry name" value="MPTase-PolyVal"/>
</dbReference>
<dbReference type="GO" id="GO:0003697">
    <property type="term" value="F:single-stranded DNA binding"/>
    <property type="evidence" value="ECO:0007669"/>
    <property type="project" value="InterPro"/>
</dbReference>
<protein>
    <recommendedName>
        <fullName evidence="5">Antirestriction protein ArdC</fullName>
    </recommendedName>
</protein>
<proteinExistence type="predicted"/>
<organism evidence="3 4">
    <name type="scientific">Turneriella parva (strain ATCC BAA-1111 / DSM 21527 / NCTC 11395 / H)</name>
    <name type="common">Leptospira parva</name>
    <dbReference type="NCBI Taxonomy" id="869212"/>
    <lineage>
        <taxon>Bacteria</taxon>
        <taxon>Pseudomonadati</taxon>
        <taxon>Spirochaetota</taxon>
        <taxon>Spirochaetia</taxon>
        <taxon>Leptospirales</taxon>
        <taxon>Leptospiraceae</taxon>
        <taxon>Turneriella</taxon>
    </lineage>
</organism>
<evidence type="ECO:0000313" key="4">
    <source>
        <dbReference type="Proteomes" id="UP000006048"/>
    </source>
</evidence>
<dbReference type="EMBL" id="CP002959">
    <property type="protein sequence ID" value="AFM10738.1"/>
    <property type="molecule type" value="Genomic_DNA"/>
</dbReference>
<feature type="domain" description="N-terminal" evidence="1">
    <location>
        <begin position="3"/>
        <end position="124"/>
    </location>
</feature>
<accession>I4B0D1</accession>
<dbReference type="KEGG" id="tpx:Turpa_0075"/>
<keyword evidence="4" id="KW-1185">Reference proteome</keyword>
<dbReference type="Pfam" id="PF08401">
    <property type="entry name" value="ArdcN"/>
    <property type="match status" value="1"/>
</dbReference>
<gene>
    <name evidence="3" type="ordered locus">Turpa_0075</name>
</gene>
<dbReference type="RefSeq" id="WP_014801259.1">
    <property type="nucleotide sequence ID" value="NC_018020.1"/>
</dbReference>
<feature type="domain" description="Polyvalent protein metallopeptidase" evidence="2">
    <location>
        <begin position="153"/>
        <end position="276"/>
    </location>
</feature>
<evidence type="ECO:0008006" key="5">
    <source>
        <dbReference type="Google" id="ProtNLM"/>
    </source>
</evidence>
<evidence type="ECO:0000313" key="3">
    <source>
        <dbReference type="EMBL" id="AFM10738.1"/>
    </source>
</evidence>
<dbReference type="Pfam" id="PF18818">
    <property type="entry name" value="MPTase-PolyVal"/>
    <property type="match status" value="1"/>
</dbReference>
<dbReference type="InterPro" id="IPR017113">
    <property type="entry name" value="Antirestriction_ArdC"/>
</dbReference>
<evidence type="ECO:0000259" key="1">
    <source>
        <dbReference type="Pfam" id="PF08401"/>
    </source>
</evidence>
<dbReference type="PIRSF" id="PIRSF037112">
    <property type="entry name" value="Antirestriction_ArdC"/>
    <property type="match status" value="1"/>
</dbReference>